<proteinExistence type="predicted"/>
<evidence type="ECO:0000313" key="3">
    <source>
        <dbReference type="Proteomes" id="UP000322521"/>
    </source>
</evidence>
<dbReference type="RefSeq" id="WP_086711879.1">
    <property type="nucleotide sequence ID" value="NZ_AP025492.1"/>
</dbReference>
<sequence length="293" mass="34189">MNRKTFIVILLLLSLTGLVLGFGLKDYDHLLTRNELSLHTLIIQFLNPPSIILILFNLLIISYALSVVCNKNIILFVLLIINPFLLTNTFDAYNKFAFIVFFLLLVEYISSKRRNFVYLTSFFSILIHPTLVFSNYYYLFSSKKNIKYLLLICFFILLSFSFIHDYLLEYSDKYQSFINNDGSMANLYDGNTKVLKEFSDFNFQSIVARFIAFIFPFGFIIDSSIIFLIFGFYNVVTLGFLFLQLRFEHLITLLFTYLVVVVAVGNFAVAQRHMLPIILFFVVISDRKLTLKF</sequence>
<comment type="caution">
    <text evidence="2">The sequence shown here is derived from an EMBL/GenBank/DDBJ whole genome shotgun (WGS) entry which is preliminary data.</text>
</comment>
<feature type="transmembrane region" description="Helical" evidence="1">
    <location>
        <begin position="116"/>
        <end position="140"/>
    </location>
</feature>
<accession>A0A5M9NKP6</accession>
<evidence type="ECO:0008006" key="4">
    <source>
        <dbReference type="Google" id="ProtNLM"/>
    </source>
</evidence>
<protein>
    <recommendedName>
        <fullName evidence="4">EpsG family protein</fullName>
    </recommendedName>
</protein>
<keyword evidence="3" id="KW-1185">Reference proteome</keyword>
<evidence type="ECO:0000256" key="1">
    <source>
        <dbReference type="SAM" id="Phobius"/>
    </source>
</evidence>
<dbReference type="AlphaFoldDB" id="A0A5M9NKP6"/>
<feature type="transmembrane region" description="Helical" evidence="1">
    <location>
        <begin position="68"/>
        <end position="86"/>
    </location>
</feature>
<name>A0A5M9NKP6_9VIBR</name>
<evidence type="ECO:0000313" key="2">
    <source>
        <dbReference type="EMBL" id="KAA8671173.1"/>
    </source>
</evidence>
<feature type="transmembrane region" description="Helical" evidence="1">
    <location>
        <begin position="37"/>
        <end position="61"/>
    </location>
</feature>
<feature type="transmembrane region" description="Helical" evidence="1">
    <location>
        <begin position="92"/>
        <end position="109"/>
    </location>
</feature>
<feature type="transmembrane region" description="Helical" evidence="1">
    <location>
        <begin position="146"/>
        <end position="168"/>
    </location>
</feature>
<keyword evidence="1" id="KW-1133">Transmembrane helix</keyword>
<keyword evidence="1" id="KW-0472">Membrane</keyword>
<dbReference type="Proteomes" id="UP000322521">
    <property type="component" value="Unassembled WGS sequence"/>
</dbReference>
<gene>
    <name evidence="2" type="ORF">F4W18_16720</name>
</gene>
<keyword evidence="1" id="KW-0812">Transmembrane</keyword>
<organism evidence="2 3">
    <name type="scientific">Vibrio gigantis</name>
    <dbReference type="NCBI Taxonomy" id="296199"/>
    <lineage>
        <taxon>Bacteria</taxon>
        <taxon>Pseudomonadati</taxon>
        <taxon>Pseudomonadota</taxon>
        <taxon>Gammaproteobacteria</taxon>
        <taxon>Vibrionales</taxon>
        <taxon>Vibrionaceae</taxon>
        <taxon>Vibrio</taxon>
    </lineage>
</organism>
<feature type="transmembrane region" description="Helical" evidence="1">
    <location>
        <begin position="250"/>
        <end position="268"/>
    </location>
</feature>
<reference evidence="2 3" key="1">
    <citation type="submission" date="2019-09" db="EMBL/GenBank/DDBJ databases">
        <title>Draft genome sequence of various Type strains from the CCUG.</title>
        <authorList>
            <person name="Pineiro-Iglesias B."/>
            <person name="Tunovic T."/>
            <person name="Unosson C."/>
            <person name="Inganas E."/>
            <person name="Ohlen M."/>
            <person name="Cardew S."/>
            <person name="Jensie-Markopoulos S."/>
            <person name="Salva-Serra F."/>
            <person name="Jaen-Luchoro D."/>
            <person name="Karlsson R."/>
            <person name="Svensson-Stadler L."/>
            <person name="Chun J."/>
            <person name="Moore E."/>
        </authorList>
    </citation>
    <scope>NUCLEOTIDE SEQUENCE [LARGE SCALE GENOMIC DNA]</scope>
    <source>
        <strain evidence="2 3">CCUG 56969T</strain>
    </source>
</reference>
<dbReference type="EMBL" id="VXJS01000010">
    <property type="protein sequence ID" value="KAA8671173.1"/>
    <property type="molecule type" value="Genomic_DNA"/>
</dbReference>